<organism evidence="2 3">
    <name type="scientific">Kurthia sibirica</name>
    <dbReference type="NCBI Taxonomy" id="202750"/>
    <lineage>
        <taxon>Bacteria</taxon>
        <taxon>Bacillati</taxon>
        <taxon>Bacillota</taxon>
        <taxon>Bacilli</taxon>
        <taxon>Bacillales</taxon>
        <taxon>Caryophanaceae</taxon>
        <taxon>Kurthia</taxon>
    </lineage>
</organism>
<dbReference type="InterPro" id="IPR050266">
    <property type="entry name" value="AB_hydrolase_sf"/>
</dbReference>
<dbReference type="SUPFAM" id="SSF53474">
    <property type="entry name" value="alpha/beta-Hydrolases"/>
    <property type="match status" value="1"/>
</dbReference>
<evidence type="ECO:0000313" key="3">
    <source>
        <dbReference type="Proteomes" id="UP000245938"/>
    </source>
</evidence>
<dbReference type="Gene3D" id="3.40.50.1820">
    <property type="entry name" value="alpha/beta hydrolase"/>
    <property type="match status" value="1"/>
</dbReference>
<comment type="caution">
    <text evidence="2">The sequence shown here is derived from an EMBL/GenBank/DDBJ whole genome shotgun (WGS) entry which is preliminary data.</text>
</comment>
<dbReference type="Pfam" id="PF12146">
    <property type="entry name" value="Hydrolase_4"/>
    <property type="match status" value="1"/>
</dbReference>
<reference evidence="2 3" key="1">
    <citation type="submission" date="2018-05" db="EMBL/GenBank/DDBJ databases">
        <title>Kurthia sibirica genome sequence.</title>
        <authorList>
            <person name="Maclea K.S."/>
            <person name="Goen A.E."/>
        </authorList>
    </citation>
    <scope>NUCLEOTIDE SEQUENCE [LARGE SCALE GENOMIC DNA]</scope>
    <source>
        <strain evidence="2 3">ATCC 49154</strain>
    </source>
</reference>
<dbReference type="GO" id="GO:0016020">
    <property type="term" value="C:membrane"/>
    <property type="evidence" value="ECO:0007669"/>
    <property type="project" value="TreeGrafter"/>
</dbReference>
<evidence type="ECO:0000259" key="1">
    <source>
        <dbReference type="Pfam" id="PF12146"/>
    </source>
</evidence>
<dbReference type="PANTHER" id="PTHR43798">
    <property type="entry name" value="MONOACYLGLYCEROL LIPASE"/>
    <property type="match status" value="1"/>
</dbReference>
<keyword evidence="3" id="KW-1185">Reference proteome</keyword>
<dbReference type="EMBL" id="QFVR01000001">
    <property type="protein sequence ID" value="PWI27048.1"/>
    <property type="molecule type" value="Genomic_DNA"/>
</dbReference>
<keyword evidence="2" id="KW-0378">Hydrolase</keyword>
<protein>
    <submittedName>
        <fullName evidence="2">Alpha/beta hydrolase</fullName>
    </submittedName>
</protein>
<dbReference type="InterPro" id="IPR022742">
    <property type="entry name" value="Hydrolase_4"/>
</dbReference>
<accession>A0A2U3AR63</accession>
<dbReference type="AlphaFoldDB" id="A0A2U3AR63"/>
<evidence type="ECO:0000313" key="2">
    <source>
        <dbReference type="EMBL" id="PWI27048.1"/>
    </source>
</evidence>
<proteinExistence type="predicted"/>
<name>A0A2U3AR63_9BACL</name>
<dbReference type="InterPro" id="IPR029058">
    <property type="entry name" value="AB_hydrolase_fold"/>
</dbReference>
<dbReference type="GO" id="GO:0016787">
    <property type="term" value="F:hydrolase activity"/>
    <property type="evidence" value="ECO:0007669"/>
    <property type="project" value="UniProtKB-KW"/>
</dbReference>
<gene>
    <name evidence="2" type="ORF">DEX24_01355</name>
</gene>
<feature type="domain" description="Serine aminopeptidase S33" evidence="1">
    <location>
        <begin position="6"/>
        <end position="270"/>
    </location>
</feature>
<dbReference type="OrthoDB" id="9806902at2"/>
<dbReference type="Proteomes" id="UP000245938">
    <property type="component" value="Unassembled WGS sequence"/>
</dbReference>
<dbReference type="PANTHER" id="PTHR43798:SF33">
    <property type="entry name" value="HYDROLASE, PUTATIVE (AFU_ORTHOLOGUE AFUA_2G14860)-RELATED"/>
    <property type="match status" value="1"/>
</dbReference>
<sequence length="295" mass="33590">MPQTTEIKGHIHIFHGMAEHQERYEKFARFLVEHHYIVSTHDHRGHGQTAAINNAQYGFFTKENGFDQIVEDAHTVIEQLRSGQDWPKVIILGHSMGSFVARRYIQLYSEEVKKVIIMGTAGINSSHRMGLVAAKLLAANKGPNELAVLLEKISFGSYNNKISNRNSPSDWLSSDEEEVRKYIEDELCGFTCTNQFYVDLLSGIILISKETEVNKIRKDLPILLISGKDDPVGEYGKGVWRVAKQYYHAGITHVAVHLLERKRHEILNEVNNEVVYQTILKWLEKKGHDRAATAV</sequence>